<keyword evidence="5" id="KW-1185">Reference proteome</keyword>
<dbReference type="Pfam" id="PF13629">
    <property type="entry name" value="T2SS-T3SS_pil_N"/>
    <property type="match status" value="1"/>
</dbReference>
<feature type="signal peptide" evidence="2">
    <location>
        <begin position="1"/>
        <end position="24"/>
    </location>
</feature>
<organism evidence="4 5">
    <name type="scientific">Corallococcus llansteffanensis</name>
    <dbReference type="NCBI Taxonomy" id="2316731"/>
    <lineage>
        <taxon>Bacteria</taxon>
        <taxon>Pseudomonadati</taxon>
        <taxon>Myxococcota</taxon>
        <taxon>Myxococcia</taxon>
        <taxon>Myxococcales</taxon>
        <taxon>Cystobacterineae</taxon>
        <taxon>Myxococcaceae</taxon>
        <taxon>Corallococcus</taxon>
    </lineage>
</organism>
<dbReference type="AlphaFoldDB" id="A0A3A8MZZ5"/>
<reference evidence="5" key="1">
    <citation type="submission" date="2018-09" db="EMBL/GenBank/DDBJ databases">
        <authorList>
            <person name="Livingstone P.G."/>
            <person name="Whitworth D.E."/>
        </authorList>
    </citation>
    <scope>NUCLEOTIDE SEQUENCE [LARGE SCALE GENOMIC DNA]</scope>
    <source>
        <strain evidence="5">CA051B</strain>
    </source>
</reference>
<evidence type="ECO:0000313" key="5">
    <source>
        <dbReference type="Proteomes" id="UP000272888"/>
    </source>
</evidence>
<feature type="chain" id="PRO_5017304177" description="Pilus formation protein N-terminal domain-containing protein" evidence="2">
    <location>
        <begin position="25"/>
        <end position="109"/>
    </location>
</feature>
<evidence type="ECO:0000256" key="2">
    <source>
        <dbReference type="SAM" id="SignalP"/>
    </source>
</evidence>
<name>A0A3A8MZZ5_9BACT</name>
<feature type="compositionally biased region" description="Low complexity" evidence="1">
    <location>
        <begin position="26"/>
        <end position="36"/>
    </location>
</feature>
<evidence type="ECO:0000259" key="3">
    <source>
        <dbReference type="Pfam" id="PF13629"/>
    </source>
</evidence>
<dbReference type="EMBL" id="RAWB01000890">
    <property type="protein sequence ID" value="RKH37788.1"/>
    <property type="molecule type" value="Genomic_DNA"/>
</dbReference>
<protein>
    <recommendedName>
        <fullName evidence="3">Pilus formation protein N-terminal domain-containing protein</fullName>
    </recommendedName>
</protein>
<comment type="caution">
    <text evidence="4">The sequence shown here is derived from an EMBL/GenBank/DDBJ whole genome shotgun (WGS) entry which is preliminary data.</text>
</comment>
<accession>A0A3A8MZZ5</accession>
<dbReference type="Proteomes" id="UP000272888">
    <property type="component" value="Unassembled WGS sequence"/>
</dbReference>
<dbReference type="InterPro" id="IPR032789">
    <property type="entry name" value="T2SS-T3SS_pil_N"/>
</dbReference>
<feature type="domain" description="Pilus formation protein N-terminal" evidence="3">
    <location>
        <begin position="40"/>
        <end position="107"/>
    </location>
</feature>
<gene>
    <name evidence="4" type="ORF">D7V93_41730</name>
</gene>
<evidence type="ECO:0000256" key="1">
    <source>
        <dbReference type="SAM" id="MobiDB-lite"/>
    </source>
</evidence>
<proteinExistence type="predicted"/>
<feature type="region of interest" description="Disordered" evidence="1">
    <location>
        <begin position="26"/>
        <end position="45"/>
    </location>
</feature>
<evidence type="ECO:0000313" key="4">
    <source>
        <dbReference type="EMBL" id="RKH37788.1"/>
    </source>
</evidence>
<keyword evidence="2" id="KW-0732">Signal</keyword>
<sequence length="109" mass="11338">MPVAPRIAALTLWTVLLGAVPAAAKDPAPAKAEASPQAKEETLTLKVGGKHTLKVPALTRVALGDPSVVDVETEGAEAVVLSALKPGETTLLVWGEGGARRTWRIVVKR</sequence>